<evidence type="ECO:0000313" key="3">
    <source>
        <dbReference type="Proteomes" id="UP000028582"/>
    </source>
</evidence>
<evidence type="ECO:0000313" key="2">
    <source>
        <dbReference type="EMBL" id="ETO70610.1"/>
    </source>
</evidence>
<gene>
    <name evidence="2" type="ORF">F444_12925</name>
</gene>
<sequence length="170" mass="18469">MSSSCFFIAFVCAFTPVASGFYFTNGVRTMIDGTVKLYSGVYYDNPLLTININYPNQCYNIDCNFLANKVESARWGDLPTTGIDGKAYIVFYAESGCEGNRATITLPHNGGIRDFSPNKVQGVIKSFAVLSVTKLVDNGFSNICMWTGSNVVGGYVSQSDTLHMVNATVS</sequence>
<name>A0A080ZVE9_PHYNI</name>
<keyword evidence="1" id="KW-0732">Signal</keyword>
<accession>A0A080ZVE9</accession>
<reference evidence="2 3" key="1">
    <citation type="submission" date="2013-11" db="EMBL/GenBank/DDBJ databases">
        <title>The Genome Sequence of Phytophthora parasitica P1976.</title>
        <authorList>
            <consortium name="The Broad Institute Genomics Platform"/>
            <person name="Russ C."/>
            <person name="Tyler B."/>
            <person name="Panabieres F."/>
            <person name="Shan W."/>
            <person name="Tripathy S."/>
            <person name="Grunwald N."/>
            <person name="Machado M."/>
            <person name="Johnson C.S."/>
            <person name="Walker B."/>
            <person name="Young S."/>
            <person name="Zeng Q."/>
            <person name="Gargeya S."/>
            <person name="Fitzgerald M."/>
            <person name="Haas B."/>
            <person name="Abouelleil A."/>
            <person name="Allen A.W."/>
            <person name="Alvarado L."/>
            <person name="Arachchi H.M."/>
            <person name="Berlin A.M."/>
            <person name="Chapman S.B."/>
            <person name="Gainer-Dewar J."/>
            <person name="Goldberg J."/>
            <person name="Griggs A."/>
            <person name="Gujja S."/>
            <person name="Hansen M."/>
            <person name="Howarth C."/>
            <person name="Imamovic A."/>
            <person name="Ireland A."/>
            <person name="Larimer J."/>
            <person name="McCowan C."/>
            <person name="Murphy C."/>
            <person name="Pearson M."/>
            <person name="Poon T.W."/>
            <person name="Priest M."/>
            <person name="Roberts A."/>
            <person name="Saif S."/>
            <person name="Shea T."/>
            <person name="Sisk P."/>
            <person name="Sykes S."/>
            <person name="Wortman J."/>
            <person name="Nusbaum C."/>
            <person name="Birren B."/>
        </authorList>
    </citation>
    <scope>NUCLEOTIDE SEQUENCE [LARGE SCALE GENOMIC DNA]</scope>
    <source>
        <strain evidence="2 3">P1976</strain>
    </source>
</reference>
<feature type="chain" id="PRO_5001753384" evidence="1">
    <location>
        <begin position="21"/>
        <end position="170"/>
    </location>
</feature>
<dbReference type="Proteomes" id="UP000028582">
    <property type="component" value="Unassembled WGS sequence"/>
</dbReference>
<dbReference type="EMBL" id="ANJA01002305">
    <property type="protein sequence ID" value="ETO70610.1"/>
    <property type="molecule type" value="Genomic_DNA"/>
</dbReference>
<dbReference type="OrthoDB" id="112452at2759"/>
<feature type="signal peptide" evidence="1">
    <location>
        <begin position="1"/>
        <end position="20"/>
    </location>
</feature>
<proteinExistence type="predicted"/>
<organism evidence="2 3">
    <name type="scientific">Phytophthora nicotianae P1976</name>
    <dbReference type="NCBI Taxonomy" id="1317066"/>
    <lineage>
        <taxon>Eukaryota</taxon>
        <taxon>Sar</taxon>
        <taxon>Stramenopiles</taxon>
        <taxon>Oomycota</taxon>
        <taxon>Peronosporomycetes</taxon>
        <taxon>Peronosporales</taxon>
        <taxon>Peronosporaceae</taxon>
        <taxon>Phytophthora</taxon>
    </lineage>
</organism>
<protein>
    <submittedName>
        <fullName evidence="2">Uncharacterized protein</fullName>
    </submittedName>
</protein>
<comment type="caution">
    <text evidence="2">The sequence shown here is derived from an EMBL/GenBank/DDBJ whole genome shotgun (WGS) entry which is preliminary data.</text>
</comment>
<evidence type="ECO:0000256" key="1">
    <source>
        <dbReference type="SAM" id="SignalP"/>
    </source>
</evidence>
<dbReference type="AlphaFoldDB" id="A0A080ZVE9"/>